<feature type="compositionally biased region" description="Basic and acidic residues" evidence="5">
    <location>
        <begin position="279"/>
        <end position="297"/>
    </location>
</feature>
<dbReference type="SMART" id="SM00575">
    <property type="entry name" value="ZnF_PMZ"/>
    <property type="match status" value="1"/>
</dbReference>
<dbReference type="EMBL" id="SDMP01000007">
    <property type="protein sequence ID" value="RYR47360.1"/>
    <property type="molecule type" value="Genomic_DNA"/>
</dbReference>
<keyword evidence="9" id="KW-1185">Reference proteome</keyword>
<evidence type="ECO:0008006" key="10">
    <source>
        <dbReference type="Google" id="ProtNLM"/>
    </source>
</evidence>
<organism evidence="8 9">
    <name type="scientific">Arachis hypogaea</name>
    <name type="common">Peanut</name>
    <dbReference type="NCBI Taxonomy" id="3818"/>
    <lineage>
        <taxon>Eukaryota</taxon>
        <taxon>Viridiplantae</taxon>
        <taxon>Streptophyta</taxon>
        <taxon>Embryophyta</taxon>
        <taxon>Tracheophyta</taxon>
        <taxon>Spermatophyta</taxon>
        <taxon>Magnoliopsida</taxon>
        <taxon>eudicotyledons</taxon>
        <taxon>Gunneridae</taxon>
        <taxon>Pentapetalae</taxon>
        <taxon>rosids</taxon>
        <taxon>fabids</taxon>
        <taxon>Fabales</taxon>
        <taxon>Fabaceae</taxon>
        <taxon>Papilionoideae</taxon>
        <taxon>50 kb inversion clade</taxon>
        <taxon>dalbergioids sensu lato</taxon>
        <taxon>Dalbergieae</taxon>
        <taxon>Pterocarpus clade</taxon>
        <taxon>Arachis</taxon>
    </lineage>
</organism>
<evidence type="ECO:0000313" key="9">
    <source>
        <dbReference type="Proteomes" id="UP000289738"/>
    </source>
</evidence>
<dbReference type="GO" id="GO:0003676">
    <property type="term" value="F:nucleic acid binding"/>
    <property type="evidence" value="ECO:0007669"/>
    <property type="project" value="InterPro"/>
</dbReference>
<proteinExistence type="predicted"/>
<feature type="compositionally biased region" description="Polar residues" evidence="5">
    <location>
        <begin position="334"/>
        <end position="358"/>
    </location>
</feature>
<sequence>MWYKDPSSEWLEKDLKLFAGDIDALEMCRIAELRSHVELFVVHKIEDAEEFSAVSEEEYDDESGFEDLIGATDGDRVDKDKGVVNSDFSDEEGFNSDELDLDYEVGGGSDKEDRQDDDNDEATLYPTHKDVKDMTSYKWEVGTVYASREEFKDKGLSRQAALDEVQGTYWKQYKRIVDYCSELLRTNPWSSVTLKCSCRKWQPSGIPCTHAISCINFKGLDMDAYVDDCYKRPAYVKCYESVINPLNDPDLWEKTNFDDVMPPPYQKTSHRPVKKRKRGPAEAEDRSQSHLSKREQIQRCSNCGESGHKREGCKKPPLSAQPPKQSAVKRTNGGRKTSSATPITRSKASSQPTMQSATRGRKRSNRQPRSSSQPQPPTNSSRPNSFQPRSKPTERSARPNTLPTGTLHRKSKMKPIRSSTQHPPVPKENDASSSSQPARTVSLSHNIQLHVSPRKLRLMAKLPTRAWRKL</sequence>
<dbReference type="Pfam" id="PF04434">
    <property type="entry name" value="SWIM"/>
    <property type="match status" value="1"/>
</dbReference>
<dbReference type="AlphaFoldDB" id="A0A445C8V6"/>
<gene>
    <name evidence="8" type="ORF">Ahy_A07g033293</name>
</gene>
<feature type="domain" description="SWIM-type" evidence="7">
    <location>
        <begin position="173"/>
        <end position="219"/>
    </location>
</feature>
<protein>
    <recommendedName>
        <fullName evidence="10">SWIM-type domain-containing protein</fullName>
    </recommendedName>
</protein>
<evidence type="ECO:0000313" key="8">
    <source>
        <dbReference type="EMBL" id="RYR47360.1"/>
    </source>
</evidence>
<reference evidence="8 9" key="1">
    <citation type="submission" date="2019-01" db="EMBL/GenBank/DDBJ databases">
        <title>Sequencing of cultivated peanut Arachis hypogaea provides insights into genome evolution and oil improvement.</title>
        <authorList>
            <person name="Chen X."/>
        </authorList>
    </citation>
    <scope>NUCLEOTIDE SEQUENCE [LARGE SCALE GENOMIC DNA]</scope>
    <source>
        <strain evidence="9">cv. Fuhuasheng</strain>
        <tissue evidence="8">Leaves</tissue>
    </source>
</reference>
<dbReference type="PROSITE" id="PS50158">
    <property type="entry name" value="ZF_CCHC"/>
    <property type="match status" value="1"/>
</dbReference>
<name>A0A445C8V6_ARAHY</name>
<evidence type="ECO:0000259" key="7">
    <source>
        <dbReference type="PROSITE" id="PS50966"/>
    </source>
</evidence>
<feature type="compositionally biased region" description="Low complexity" evidence="5">
    <location>
        <begin position="367"/>
        <end position="385"/>
    </location>
</feature>
<evidence type="ECO:0000256" key="5">
    <source>
        <dbReference type="SAM" id="MobiDB-lite"/>
    </source>
</evidence>
<evidence type="ECO:0000256" key="2">
    <source>
        <dbReference type="ARBA" id="ARBA00022771"/>
    </source>
</evidence>
<dbReference type="InterPro" id="IPR007527">
    <property type="entry name" value="Znf_SWIM"/>
</dbReference>
<evidence type="ECO:0000256" key="1">
    <source>
        <dbReference type="ARBA" id="ARBA00022723"/>
    </source>
</evidence>
<feature type="compositionally biased region" description="Basic residues" evidence="5">
    <location>
        <begin position="268"/>
        <end position="278"/>
    </location>
</feature>
<feature type="compositionally biased region" description="Polar residues" evidence="5">
    <location>
        <begin position="431"/>
        <end position="447"/>
    </location>
</feature>
<evidence type="ECO:0000259" key="6">
    <source>
        <dbReference type="PROSITE" id="PS50158"/>
    </source>
</evidence>
<feature type="domain" description="CCHC-type" evidence="6">
    <location>
        <begin position="299"/>
        <end position="315"/>
    </location>
</feature>
<keyword evidence="3" id="KW-0862">Zinc</keyword>
<feature type="region of interest" description="Disordered" evidence="5">
    <location>
        <begin position="255"/>
        <end position="447"/>
    </location>
</feature>
<evidence type="ECO:0000256" key="4">
    <source>
        <dbReference type="PROSITE-ProRule" id="PRU00047"/>
    </source>
</evidence>
<dbReference type="GO" id="GO:0008270">
    <property type="term" value="F:zinc ion binding"/>
    <property type="evidence" value="ECO:0007669"/>
    <property type="project" value="UniProtKB-KW"/>
</dbReference>
<accession>A0A445C8V6</accession>
<keyword evidence="2 4" id="KW-0863">Zinc-finger</keyword>
<dbReference type="Proteomes" id="UP000289738">
    <property type="component" value="Chromosome A07"/>
</dbReference>
<evidence type="ECO:0000256" key="3">
    <source>
        <dbReference type="ARBA" id="ARBA00022833"/>
    </source>
</evidence>
<comment type="caution">
    <text evidence="8">The sequence shown here is derived from an EMBL/GenBank/DDBJ whole genome shotgun (WGS) entry which is preliminary data.</text>
</comment>
<dbReference type="InterPro" id="IPR001878">
    <property type="entry name" value="Znf_CCHC"/>
</dbReference>
<keyword evidence="1" id="KW-0479">Metal-binding</keyword>
<feature type="compositionally biased region" description="Acidic residues" evidence="5">
    <location>
        <begin position="92"/>
        <end position="103"/>
    </location>
</feature>
<dbReference type="PROSITE" id="PS50966">
    <property type="entry name" value="ZF_SWIM"/>
    <property type="match status" value="1"/>
</dbReference>
<feature type="region of interest" description="Disordered" evidence="5">
    <location>
        <begin position="92"/>
        <end position="122"/>
    </location>
</feature>
<dbReference type="InterPro" id="IPR006564">
    <property type="entry name" value="Znf_PMZ"/>
</dbReference>